<dbReference type="PANTHER" id="PTHR14965">
    <property type="entry name" value="SI:CH73-248E21.1"/>
    <property type="match status" value="1"/>
</dbReference>
<name>A0AAV6QYJ6_SOLSE</name>
<sequence length="300" mass="33745">MANGHVEIHDPFTNGLKSSGGGDADDASGMEDTVEFRIMMAYSTRRRVKENGFVPVSGTVSPQTPLNEYGSDNDTEKKKKKKKKRGKGMKGWKRFFSCVKPRTSDEESEPQLECGDNRFRRISPDIVVVAEEDMQEAEDMQEEEDKLGEVAIRLTEIADEIPFVPSDLQTDNPEDNVERLIGLLLREAGDRLDERELRDVSLAGELFWNYSFFKTVITELLMRMGLSPSDPESPGPRASPRTQIAVTCEATSRLTALDTLPTNRLLGYGARFLSENYSSWVQEQGGYEDAFESDDEDEVH</sequence>
<feature type="region of interest" description="Disordered" evidence="2">
    <location>
        <begin position="51"/>
        <end position="88"/>
    </location>
</feature>
<evidence type="ECO:0000256" key="1">
    <source>
        <dbReference type="ARBA" id="ARBA00022703"/>
    </source>
</evidence>
<dbReference type="Proteomes" id="UP000693946">
    <property type="component" value="Linkage Group LG3"/>
</dbReference>
<keyword evidence="1" id="KW-0053">Apoptosis</keyword>
<dbReference type="GO" id="GO:0006915">
    <property type="term" value="P:apoptotic process"/>
    <property type="evidence" value="ECO:0007669"/>
    <property type="project" value="UniProtKB-KW"/>
</dbReference>
<feature type="compositionally biased region" description="Polar residues" evidence="2">
    <location>
        <begin position="58"/>
        <end position="72"/>
    </location>
</feature>
<accession>A0AAV6QYJ6</accession>
<feature type="compositionally biased region" description="Basic residues" evidence="2">
    <location>
        <begin position="78"/>
        <end position="88"/>
    </location>
</feature>
<evidence type="ECO:0008006" key="5">
    <source>
        <dbReference type="Google" id="ProtNLM"/>
    </source>
</evidence>
<dbReference type="PANTHER" id="PTHR14965:SF1">
    <property type="entry name" value="APOPTOSIS FACILITATOR BCL-2-LIKE PROTEIN 14"/>
    <property type="match status" value="1"/>
</dbReference>
<evidence type="ECO:0000313" key="4">
    <source>
        <dbReference type="Proteomes" id="UP000693946"/>
    </source>
</evidence>
<evidence type="ECO:0000256" key="2">
    <source>
        <dbReference type="SAM" id="MobiDB-lite"/>
    </source>
</evidence>
<dbReference type="EMBL" id="JAGKHQ010000015">
    <property type="protein sequence ID" value="KAG7498020.1"/>
    <property type="molecule type" value="Genomic_DNA"/>
</dbReference>
<dbReference type="AlphaFoldDB" id="A0AAV6QYJ6"/>
<dbReference type="GO" id="GO:2001236">
    <property type="term" value="P:regulation of extrinsic apoptotic signaling pathway"/>
    <property type="evidence" value="ECO:0007669"/>
    <property type="project" value="TreeGrafter"/>
</dbReference>
<comment type="caution">
    <text evidence="3">The sequence shown here is derived from an EMBL/GenBank/DDBJ whole genome shotgun (WGS) entry which is preliminary data.</text>
</comment>
<organism evidence="3 4">
    <name type="scientific">Solea senegalensis</name>
    <name type="common">Senegalese sole</name>
    <dbReference type="NCBI Taxonomy" id="28829"/>
    <lineage>
        <taxon>Eukaryota</taxon>
        <taxon>Metazoa</taxon>
        <taxon>Chordata</taxon>
        <taxon>Craniata</taxon>
        <taxon>Vertebrata</taxon>
        <taxon>Euteleostomi</taxon>
        <taxon>Actinopterygii</taxon>
        <taxon>Neopterygii</taxon>
        <taxon>Teleostei</taxon>
        <taxon>Neoteleostei</taxon>
        <taxon>Acanthomorphata</taxon>
        <taxon>Carangaria</taxon>
        <taxon>Pleuronectiformes</taxon>
        <taxon>Pleuronectoidei</taxon>
        <taxon>Soleidae</taxon>
        <taxon>Solea</taxon>
    </lineage>
</organism>
<protein>
    <recommendedName>
        <fullName evidence="5">Apoptosis facilitator Bcl-2-like protein 14</fullName>
    </recommendedName>
</protein>
<reference evidence="3 4" key="1">
    <citation type="journal article" date="2021" name="Sci. Rep.">
        <title>Chromosome anchoring in Senegalese sole (Solea senegalensis) reveals sex-associated markers and genome rearrangements in flatfish.</title>
        <authorList>
            <person name="Guerrero-Cozar I."/>
            <person name="Gomez-Garrido J."/>
            <person name="Berbel C."/>
            <person name="Martinez-Blanch J.F."/>
            <person name="Alioto T."/>
            <person name="Claros M.G."/>
            <person name="Gagnaire P.A."/>
            <person name="Manchado M."/>
        </authorList>
    </citation>
    <scope>NUCLEOTIDE SEQUENCE [LARGE SCALE GENOMIC DNA]</scope>
    <source>
        <strain evidence="3">Sse05_10M</strain>
    </source>
</reference>
<feature type="compositionally biased region" description="Basic and acidic residues" evidence="2">
    <location>
        <begin position="1"/>
        <end position="10"/>
    </location>
</feature>
<keyword evidence="4" id="KW-1185">Reference proteome</keyword>
<gene>
    <name evidence="3" type="ORF">JOB18_047770</name>
</gene>
<proteinExistence type="predicted"/>
<feature type="region of interest" description="Disordered" evidence="2">
    <location>
        <begin position="1"/>
        <end position="29"/>
    </location>
</feature>
<evidence type="ECO:0000313" key="3">
    <source>
        <dbReference type="EMBL" id="KAG7498020.1"/>
    </source>
</evidence>